<dbReference type="AlphaFoldDB" id="A0A8S9YPV9"/>
<dbReference type="Pfam" id="PF08517">
    <property type="entry name" value="AXH"/>
    <property type="match status" value="1"/>
</dbReference>
<comment type="subcellular location">
    <subcellularLocation>
        <location evidence="1">Nucleus</location>
    </subcellularLocation>
</comment>
<keyword evidence="5" id="KW-0804">Transcription</keyword>
<organism evidence="8 9">
    <name type="scientific">Paragonimus skrjabini miyazakii</name>
    <dbReference type="NCBI Taxonomy" id="59628"/>
    <lineage>
        <taxon>Eukaryota</taxon>
        <taxon>Metazoa</taxon>
        <taxon>Spiralia</taxon>
        <taxon>Lophotrochozoa</taxon>
        <taxon>Platyhelminthes</taxon>
        <taxon>Trematoda</taxon>
        <taxon>Digenea</taxon>
        <taxon>Plagiorchiida</taxon>
        <taxon>Troglotremata</taxon>
        <taxon>Troglotrematidae</taxon>
        <taxon>Paragonimus</taxon>
    </lineage>
</organism>
<keyword evidence="4" id="KW-0238">DNA-binding</keyword>
<dbReference type="InterPro" id="IPR003652">
    <property type="entry name" value="Ataxin_AXH_dom"/>
</dbReference>
<evidence type="ECO:0000313" key="9">
    <source>
        <dbReference type="Proteomes" id="UP000822476"/>
    </source>
</evidence>
<dbReference type="EMBL" id="JTDE01004347">
    <property type="protein sequence ID" value="KAF7255073.1"/>
    <property type="molecule type" value="Genomic_DNA"/>
</dbReference>
<comment type="caution">
    <text evidence="8">The sequence shown here is derived from an EMBL/GenBank/DDBJ whole genome shotgun (WGS) entry which is preliminary data.</text>
</comment>
<evidence type="ECO:0000256" key="1">
    <source>
        <dbReference type="ARBA" id="ARBA00004123"/>
    </source>
</evidence>
<dbReference type="InterPro" id="IPR036096">
    <property type="entry name" value="Ataxin_AXH_dom_sf"/>
</dbReference>
<keyword evidence="6" id="KW-0539">Nucleus</keyword>
<keyword evidence="2" id="KW-0678">Repressor</keyword>
<accession>A0A8S9YPV9</accession>
<dbReference type="Proteomes" id="UP000822476">
    <property type="component" value="Unassembled WGS sequence"/>
</dbReference>
<evidence type="ECO:0000256" key="4">
    <source>
        <dbReference type="ARBA" id="ARBA00023125"/>
    </source>
</evidence>
<evidence type="ECO:0000256" key="2">
    <source>
        <dbReference type="ARBA" id="ARBA00022491"/>
    </source>
</evidence>
<keyword evidence="3" id="KW-0805">Transcription regulation</keyword>
<dbReference type="PANTHER" id="PTHR13392:SF13">
    <property type="entry name" value="AXH DOMAIN-CONTAINING PROTEIN"/>
    <property type="match status" value="1"/>
</dbReference>
<dbReference type="SUPFAM" id="SSF102031">
    <property type="entry name" value="AXH domain"/>
    <property type="match status" value="1"/>
</dbReference>
<reference evidence="8" key="1">
    <citation type="submission" date="2019-07" db="EMBL/GenBank/DDBJ databases">
        <title>Annotation for the trematode Paragonimus miyazaki's.</title>
        <authorList>
            <person name="Choi Y.-J."/>
        </authorList>
    </citation>
    <scope>NUCLEOTIDE SEQUENCE</scope>
    <source>
        <strain evidence="8">Japan</strain>
    </source>
</reference>
<evidence type="ECO:0000256" key="5">
    <source>
        <dbReference type="ARBA" id="ARBA00023163"/>
    </source>
</evidence>
<dbReference type="InterPro" id="IPR043404">
    <property type="entry name" value="ATAXIN1-like"/>
</dbReference>
<protein>
    <recommendedName>
        <fullName evidence="7">AXH domain-containing protein</fullName>
    </recommendedName>
</protein>
<dbReference type="GO" id="GO:0006355">
    <property type="term" value="P:regulation of DNA-templated transcription"/>
    <property type="evidence" value="ECO:0007669"/>
    <property type="project" value="InterPro"/>
</dbReference>
<name>A0A8S9YPV9_9TREM</name>
<sequence length="512" mass="57607">MDSPHTLLAQLQSIMNYPNKIISTPTKDVRQNPLTHNRNQYYPVTTPSNLQSPAALSDFNSISSITQNFLTQLSHVYKLSQPSTPESRAHADCMSVNNNELQVNEQTTRNCFVDQRQSGLYQNLADTRQASERTHSTDCVRFRGQESYVPFPDHPYVLKGNKLNPFSTSHDQITSTSWVSAKNLWSVSKKTKLPMGDNKPFIDQSDTGTRPGCSTNYTSPFQLPFAEQFWKSVFQHQISNHPQQRVQMSGECLSRDGFGFSELPSKTFGNDVGLSVRLAHGECKPMCQLTVTDFVASALNEDGHITTLLAKTLTEALVNPCLTELSWVKLAAIGVVWETNRVQLFFNTSSKRHRLLVGSNERLIGKQPSKIMRPKFGVKSFKMHKKLSLEASLDQPFYVYGFGWSSADPEATRTHWGLASRQLTVGDICLALIRQPTVGMKKSRNQTRTARAHSDDLQHVPIDLGIKKPTDVAEVRSSSYTSYGHIRAPLNHRLVWLIIALRLACELSFYSR</sequence>
<evidence type="ECO:0000256" key="6">
    <source>
        <dbReference type="ARBA" id="ARBA00023242"/>
    </source>
</evidence>
<evidence type="ECO:0000259" key="7">
    <source>
        <dbReference type="PROSITE" id="PS51148"/>
    </source>
</evidence>
<dbReference type="PROSITE" id="PS51148">
    <property type="entry name" value="AXH"/>
    <property type="match status" value="1"/>
</dbReference>
<feature type="domain" description="AXH" evidence="7">
    <location>
        <begin position="258"/>
        <end position="440"/>
    </location>
</feature>
<dbReference type="GO" id="GO:0005634">
    <property type="term" value="C:nucleus"/>
    <property type="evidence" value="ECO:0007669"/>
    <property type="project" value="UniProtKB-SubCell"/>
</dbReference>
<dbReference type="GO" id="GO:0003677">
    <property type="term" value="F:DNA binding"/>
    <property type="evidence" value="ECO:0007669"/>
    <property type="project" value="UniProtKB-KW"/>
</dbReference>
<dbReference type="GO" id="GO:0003723">
    <property type="term" value="F:RNA binding"/>
    <property type="evidence" value="ECO:0007669"/>
    <property type="project" value="InterPro"/>
</dbReference>
<proteinExistence type="predicted"/>
<dbReference type="PANTHER" id="PTHR13392">
    <property type="entry name" value="ATAXIN 1"/>
    <property type="match status" value="1"/>
</dbReference>
<keyword evidence="9" id="KW-1185">Reference proteome</keyword>
<dbReference type="OrthoDB" id="6244403at2759"/>
<evidence type="ECO:0000313" key="8">
    <source>
        <dbReference type="EMBL" id="KAF7255073.1"/>
    </source>
</evidence>
<evidence type="ECO:0000256" key="3">
    <source>
        <dbReference type="ARBA" id="ARBA00023015"/>
    </source>
</evidence>
<dbReference type="SMART" id="SM00536">
    <property type="entry name" value="AXH"/>
    <property type="match status" value="1"/>
</dbReference>
<gene>
    <name evidence="8" type="ORF">EG68_08124</name>
</gene>